<dbReference type="InterPro" id="IPR045889">
    <property type="entry name" value="MES/HNL"/>
</dbReference>
<evidence type="ECO:0000313" key="2">
    <source>
        <dbReference type="EMBL" id="EEF25507.1"/>
    </source>
</evidence>
<evidence type="ECO:0000313" key="3">
    <source>
        <dbReference type="Proteomes" id="UP000008311"/>
    </source>
</evidence>
<dbReference type="PANTHER" id="PTHR10992">
    <property type="entry name" value="METHYLESTERASE FAMILY MEMBER"/>
    <property type="match status" value="1"/>
</dbReference>
<dbReference type="Pfam" id="PF12697">
    <property type="entry name" value="Abhydrolase_6"/>
    <property type="match status" value="1"/>
</dbReference>
<feature type="domain" description="AB hydrolase-1" evidence="1">
    <location>
        <begin position="2"/>
        <end position="75"/>
    </location>
</feature>
<dbReference type="InParanoid" id="B9TF57"/>
<gene>
    <name evidence="2" type="ORF">RCOM_2068000</name>
</gene>
<dbReference type="InterPro" id="IPR029058">
    <property type="entry name" value="AB_hydrolase_fold"/>
</dbReference>
<dbReference type="Proteomes" id="UP000008311">
    <property type="component" value="Unassembled WGS sequence"/>
</dbReference>
<dbReference type="Gene3D" id="3.40.50.1820">
    <property type="entry name" value="alpha/beta hydrolase"/>
    <property type="match status" value="1"/>
</dbReference>
<dbReference type="GO" id="GO:0050529">
    <property type="term" value="F:polyneuridine-aldehyde esterase activity"/>
    <property type="evidence" value="ECO:0007669"/>
    <property type="project" value="UniProtKB-EC"/>
</dbReference>
<protein>
    <submittedName>
        <fullName evidence="2">Polyneuridine-aldehyde esterase, putative</fullName>
        <ecNumber evidence="2">3.1.1.78</ecNumber>
    </submittedName>
</protein>
<dbReference type="EMBL" id="EQ979525">
    <property type="protein sequence ID" value="EEF25507.1"/>
    <property type="molecule type" value="Genomic_DNA"/>
</dbReference>
<name>B9TF57_RICCO</name>
<dbReference type="PANTHER" id="PTHR10992:SF1002">
    <property type="entry name" value="SALICYLIC ACID-BINDING PROTEIN 2-LIKE"/>
    <property type="match status" value="1"/>
</dbReference>
<reference evidence="3" key="1">
    <citation type="journal article" date="2010" name="Nat. Biotechnol.">
        <title>Draft genome sequence of the oilseed species Ricinus communis.</title>
        <authorList>
            <person name="Chan A.P."/>
            <person name="Crabtree J."/>
            <person name="Zhao Q."/>
            <person name="Lorenzi H."/>
            <person name="Orvis J."/>
            <person name="Puiu D."/>
            <person name="Melake-Berhan A."/>
            <person name="Jones K.M."/>
            <person name="Redman J."/>
            <person name="Chen G."/>
            <person name="Cahoon E.B."/>
            <person name="Gedil M."/>
            <person name="Stanke M."/>
            <person name="Haas B.J."/>
            <person name="Wortman J.R."/>
            <person name="Fraser-Liggett C.M."/>
            <person name="Ravel J."/>
            <person name="Rabinowicz P.D."/>
        </authorList>
    </citation>
    <scope>NUCLEOTIDE SEQUENCE [LARGE SCALE GENOMIC DNA]</scope>
    <source>
        <strain evidence="3">cv. Hale</strain>
    </source>
</reference>
<feature type="non-terminal residue" evidence="2">
    <location>
        <position position="75"/>
    </location>
</feature>
<organism evidence="2 3">
    <name type="scientific">Ricinus communis</name>
    <name type="common">Castor bean</name>
    <dbReference type="NCBI Taxonomy" id="3988"/>
    <lineage>
        <taxon>Eukaryota</taxon>
        <taxon>Viridiplantae</taxon>
        <taxon>Streptophyta</taxon>
        <taxon>Embryophyta</taxon>
        <taxon>Tracheophyta</taxon>
        <taxon>Spermatophyta</taxon>
        <taxon>Magnoliopsida</taxon>
        <taxon>eudicotyledons</taxon>
        <taxon>Gunneridae</taxon>
        <taxon>Pentapetalae</taxon>
        <taxon>rosids</taxon>
        <taxon>fabids</taxon>
        <taxon>Malpighiales</taxon>
        <taxon>Euphorbiaceae</taxon>
        <taxon>Acalyphoideae</taxon>
        <taxon>Acalypheae</taxon>
        <taxon>Ricinus</taxon>
    </lineage>
</organism>
<proteinExistence type="predicted"/>
<dbReference type="EC" id="3.1.1.78" evidence="2"/>
<dbReference type="InterPro" id="IPR000073">
    <property type="entry name" value="AB_hydrolase_1"/>
</dbReference>
<keyword evidence="3" id="KW-1185">Reference proteome</keyword>
<evidence type="ECO:0000259" key="1">
    <source>
        <dbReference type="Pfam" id="PF12697"/>
    </source>
</evidence>
<dbReference type="SUPFAM" id="SSF53474">
    <property type="entry name" value="alpha/beta-Hydrolases"/>
    <property type="match status" value="1"/>
</dbReference>
<dbReference type="AlphaFoldDB" id="B9TF57"/>
<accession>B9TF57</accession>
<keyword evidence="2" id="KW-0378">Hydrolase</keyword>
<sequence length="75" mass="8368">HFVLLHGAGSGAWCWYKLIPMLRSYGYNVTAVDLAASEINPLQIRDIQIISGYFQPLVELIASLPANKRVIFIGH</sequence>
<feature type="non-terminal residue" evidence="2">
    <location>
        <position position="1"/>
    </location>
</feature>
<dbReference type="STRING" id="3988.B9TF57"/>